<dbReference type="InterPro" id="IPR003113">
    <property type="entry name" value="PI3K_ABD"/>
</dbReference>
<evidence type="ECO:0000259" key="9">
    <source>
        <dbReference type="PROSITE" id="PS51546"/>
    </source>
</evidence>
<dbReference type="GO" id="GO:0005886">
    <property type="term" value="C:plasma membrane"/>
    <property type="evidence" value="ECO:0007669"/>
    <property type="project" value="TreeGrafter"/>
</dbReference>
<evidence type="ECO:0000259" key="8">
    <source>
        <dbReference type="PROSITE" id="PS51545"/>
    </source>
</evidence>
<comment type="caution">
    <text evidence="11">The sequence shown here is derived from an EMBL/GenBank/DDBJ whole genome shotgun (WGS) entry which is preliminary data.</text>
</comment>
<dbReference type="GO" id="GO:0005524">
    <property type="term" value="F:ATP binding"/>
    <property type="evidence" value="ECO:0007669"/>
    <property type="project" value="UniProtKB-KW"/>
</dbReference>
<dbReference type="PANTHER" id="PTHR10048">
    <property type="entry name" value="PHOSPHATIDYLINOSITOL KINASE"/>
    <property type="match status" value="1"/>
</dbReference>
<keyword evidence="4" id="KW-0067">ATP-binding</keyword>
<dbReference type="InterPro" id="IPR001263">
    <property type="entry name" value="PI3K_accessory_dom"/>
</dbReference>
<feature type="non-terminal residue" evidence="11">
    <location>
        <position position="691"/>
    </location>
</feature>
<dbReference type="InterPro" id="IPR011009">
    <property type="entry name" value="Kinase-like_dom_sf"/>
</dbReference>
<dbReference type="Pfam" id="PF00792">
    <property type="entry name" value="PI3K_C2"/>
    <property type="match status" value="1"/>
</dbReference>
<comment type="similarity">
    <text evidence="6">Belongs to the PI3/PI4-kinase family.</text>
</comment>
<dbReference type="Gene3D" id="3.10.20.770">
    <property type="match status" value="1"/>
</dbReference>
<evidence type="ECO:0000256" key="6">
    <source>
        <dbReference type="PROSITE-ProRule" id="PRU00880"/>
    </source>
</evidence>
<sequence>MPPAMADILDIWAVDSHIAADSSISVDCLLPTGIYISLDVPRDATICYIKQLLWKEAHSYPLFHLLLEIDSYMFSCVNQTAVREELEDETRRLCDIRPFLPVLQLITRSCDPGEKLDSKIGVLIGKGLHEFDALQDPEIKEFRIKMRQISEEKMQSLMGLSLMNWLKHTYPPELEPAIQDNFQDKLYGGNIVVAIHYENCQDVFSFQVSPNINPIKLNELAIRKWLTIHGKEHEEVDPYDYVLQVNGRLEYIFGDHPLIQFQYIHCCVINRALPQLTLIECSTIKTMYEQEMIAIEVAINRKSNNLPLPLPPKKSRLTQSVWEIVQPFKILLVNGSKLNTEETAKVHIRSGLFHGNELLCKPIVSSEIAGRNDHVWNEPLEFDINVCDLPRMARLCFVVYAVMDKMKNKKSAKALNPSKYQTMRKAGKVHYPVAWVNTMVFDFKGQLKTGDLLLHSWSSFPDELEEMLNPMGTLQALLQIWSKLPPREALELLDFNYPDQYVREYAVGCLRQMSDEELAQYLLQLVQVLKYEAFLDTALSRFLLEKALANRRIGQMLFWHLRSEMHIPAVSLQFGVILEAYCRGSITHMKVLSKQVEALNKMKTLNSLIKLNAMKQSKAKGKDTMHTCLKQSAYKEALSHLQSPLNPSVLLSELCIEKCKYMDSKMKPLWIVYSNKVFGADLVGIIFKNGD</sequence>
<dbReference type="FunFam" id="2.60.40.150:FF:000046">
    <property type="entry name" value="Phosphatidylinositol 4,5-bisphosphate 3-kinase catalytic subunit"/>
    <property type="match status" value="1"/>
</dbReference>
<evidence type="ECO:0000256" key="5">
    <source>
        <dbReference type="ARBA" id="ARBA00023981"/>
    </source>
</evidence>
<dbReference type="InterPro" id="IPR002420">
    <property type="entry name" value="PI3K-type_C2_dom"/>
</dbReference>
<dbReference type="PROSITE" id="PS51545">
    <property type="entry name" value="PIK_HELICAL"/>
    <property type="match status" value="1"/>
</dbReference>
<evidence type="ECO:0000259" key="10">
    <source>
        <dbReference type="PROSITE" id="PS51547"/>
    </source>
</evidence>
<keyword evidence="3" id="KW-0547">Nucleotide-binding</keyword>
<evidence type="ECO:0000256" key="1">
    <source>
        <dbReference type="ARBA" id="ARBA00004805"/>
    </source>
</evidence>
<dbReference type="Pfam" id="PF02192">
    <property type="entry name" value="PI3K_p85B"/>
    <property type="match status" value="1"/>
</dbReference>
<evidence type="ECO:0000256" key="3">
    <source>
        <dbReference type="ARBA" id="ARBA00022741"/>
    </source>
</evidence>
<feature type="domain" description="C2 PI3K-type" evidence="10">
    <location>
        <begin position="324"/>
        <end position="496"/>
    </location>
</feature>
<dbReference type="SUPFAM" id="SSF49562">
    <property type="entry name" value="C2 domain (Calcium/lipid-binding domain, CaLB)"/>
    <property type="match status" value="1"/>
</dbReference>
<dbReference type="UniPathway" id="UPA00220"/>
<dbReference type="FunFam" id="3.10.20.770:FF:000003">
    <property type="entry name" value="phosphatidylinositol 4,5-bisphosphate 3-kinase catalytic subunit beta isoform"/>
    <property type="match status" value="1"/>
</dbReference>
<dbReference type="GO" id="GO:0046934">
    <property type="term" value="F:1-phosphatidylinositol-4,5-bisphosphate 3-kinase activity"/>
    <property type="evidence" value="ECO:0007669"/>
    <property type="project" value="UniProtKB-EC"/>
</dbReference>
<gene>
    <name evidence="11" type="primary">PIK3CB</name>
    <name evidence="11" type="ORF">L345_12123</name>
</gene>
<evidence type="ECO:0000259" key="7">
    <source>
        <dbReference type="PROSITE" id="PS51544"/>
    </source>
</evidence>
<dbReference type="EMBL" id="AZIM01003441">
    <property type="protein sequence ID" value="ETE62123.1"/>
    <property type="molecule type" value="Genomic_DNA"/>
</dbReference>
<dbReference type="GO" id="GO:0016477">
    <property type="term" value="P:cell migration"/>
    <property type="evidence" value="ECO:0007669"/>
    <property type="project" value="TreeGrafter"/>
</dbReference>
<dbReference type="InterPro" id="IPR016024">
    <property type="entry name" value="ARM-type_fold"/>
</dbReference>
<dbReference type="InterPro" id="IPR015433">
    <property type="entry name" value="PI3/4_kinase"/>
</dbReference>
<dbReference type="PROSITE" id="PS51547">
    <property type="entry name" value="C2_PI3K"/>
    <property type="match status" value="1"/>
</dbReference>
<dbReference type="InterPro" id="IPR029071">
    <property type="entry name" value="Ubiquitin-like_domsf"/>
</dbReference>
<dbReference type="InterPro" id="IPR035892">
    <property type="entry name" value="C2_domain_sf"/>
</dbReference>
<dbReference type="Pfam" id="PF00794">
    <property type="entry name" value="PI3K_rbd"/>
    <property type="match status" value="1"/>
</dbReference>
<dbReference type="Gene3D" id="3.30.1010.10">
    <property type="entry name" value="Phosphatidylinositol 3-kinase Catalytic Subunit, Chain A, domain 4"/>
    <property type="match status" value="1"/>
</dbReference>
<evidence type="ECO:0000313" key="11">
    <source>
        <dbReference type="EMBL" id="ETE62123.1"/>
    </source>
</evidence>
<dbReference type="InterPro" id="IPR000341">
    <property type="entry name" value="PI3K_Ras-bd_dom"/>
</dbReference>
<dbReference type="Gene3D" id="1.25.40.70">
    <property type="entry name" value="Phosphatidylinositol 3-kinase, accessory domain (PIK)"/>
    <property type="match status" value="1"/>
</dbReference>
<proteinExistence type="inferred from homology"/>
<dbReference type="AlphaFoldDB" id="V8NKC4"/>
<feature type="domain" description="PI3K-RBD" evidence="9">
    <location>
        <begin position="188"/>
        <end position="280"/>
    </location>
</feature>
<dbReference type="SMART" id="SM00145">
    <property type="entry name" value="PI3Ka"/>
    <property type="match status" value="1"/>
</dbReference>
<dbReference type="Proteomes" id="UP000018936">
    <property type="component" value="Unassembled WGS sequence"/>
</dbReference>
<dbReference type="SUPFAM" id="SSF48371">
    <property type="entry name" value="ARM repeat"/>
    <property type="match status" value="1"/>
</dbReference>
<feature type="domain" description="PI3K-ABD" evidence="7">
    <location>
        <begin position="20"/>
        <end position="109"/>
    </location>
</feature>
<feature type="domain" description="PIK helical" evidence="8">
    <location>
        <begin position="410"/>
        <end position="584"/>
    </location>
</feature>
<dbReference type="Pfam" id="PF00613">
    <property type="entry name" value="PI3Ka"/>
    <property type="match status" value="1"/>
</dbReference>
<keyword evidence="11" id="KW-0418">Kinase</keyword>
<evidence type="ECO:0000256" key="4">
    <source>
        <dbReference type="ARBA" id="ARBA00022840"/>
    </source>
</evidence>
<dbReference type="CDD" id="cd08693">
    <property type="entry name" value="C2_PI3K_class_I_beta_delta"/>
    <property type="match status" value="1"/>
</dbReference>
<organism evidence="11 12">
    <name type="scientific">Ophiophagus hannah</name>
    <name type="common">King cobra</name>
    <name type="synonym">Naja hannah</name>
    <dbReference type="NCBI Taxonomy" id="8665"/>
    <lineage>
        <taxon>Eukaryota</taxon>
        <taxon>Metazoa</taxon>
        <taxon>Chordata</taxon>
        <taxon>Craniata</taxon>
        <taxon>Vertebrata</taxon>
        <taxon>Euteleostomi</taxon>
        <taxon>Lepidosauria</taxon>
        <taxon>Squamata</taxon>
        <taxon>Bifurcata</taxon>
        <taxon>Unidentata</taxon>
        <taxon>Episquamata</taxon>
        <taxon>Toxicofera</taxon>
        <taxon>Serpentes</taxon>
        <taxon>Colubroidea</taxon>
        <taxon>Elapidae</taxon>
        <taxon>Elapinae</taxon>
        <taxon>Ophiophagus</taxon>
    </lineage>
</organism>
<dbReference type="GO" id="GO:0005737">
    <property type="term" value="C:cytoplasm"/>
    <property type="evidence" value="ECO:0007669"/>
    <property type="project" value="TreeGrafter"/>
</dbReference>
<dbReference type="PROSITE" id="PS51544">
    <property type="entry name" value="PI3K_ABD"/>
    <property type="match status" value="1"/>
</dbReference>
<dbReference type="OrthoDB" id="67688at2759"/>
<dbReference type="PROSITE" id="PS51546">
    <property type="entry name" value="PI3K_RBD"/>
    <property type="match status" value="1"/>
</dbReference>
<comment type="pathway">
    <text evidence="1">Phospholipid metabolism; phosphatidylinositol phosphate biosynthesis.</text>
</comment>
<keyword evidence="12" id="KW-1185">Reference proteome</keyword>
<accession>V8NKC4</accession>
<dbReference type="SUPFAM" id="SSF54236">
    <property type="entry name" value="Ubiquitin-like"/>
    <property type="match status" value="1"/>
</dbReference>
<dbReference type="GO" id="GO:0016303">
    <property type="term" value="F:1-phosphatidylinositol-3-kinase activity"/>
    <property type="evidence" value="ECO:0007669"/>
    <property type="project" value="TreeGrafter"/>
</dbReference>
<comment type="catalytic activity">
    <reaction evidence="5">
        <text>a 1,2-diacyl-sn-glycero-3-phospho-(1D-myo-inositol-4,5-bisphosphate) + ATP = a 1,2-diacyl-sn-glycero-3-phospho-(1D-myo-inositol-3,4,5-trisphosphate) + ADP + H(+)</text>
        <dbReference type="Rhea" id="RHEA:21292"/>
        <dbReference type="ChEBI" id="CHEBI:15378"/>
        <dbReference type="ChEBI" id="CHEBI:30616"/>
        <dbReference type="ChEBI" id="CHEBI:57836"/>
        <dbReference type="ChEBI" id="CHEBI:58456"/>
        <dbReference type="ChEBI" id="CHEBI:456216"/>
        <dbReference type="EC" id="2.7.1.153"/>
    </reaction>
    <physiologicalReaction direction="left-to-right" evidence="5">
        <dbReference type="Rhea" id="RHEA:21293"/>
    </physiologicalReaction>
</comment>
<dbReference type="SMART" id="SM00142">
    <property type="entry name" value="PI3K_C2"/>
    <property type="match status" value="1"/>
</dbReference>
<evidence type="ECO:0000313" key="12">
    <source>
        <dbReference type="Proteomes" id="UP000018936"/>
    </source>
</evidence>
<dbReference type="Gene3D" id="2.60.40.150">
    <property type="entry name" value="C2 domain"/>
    <property type="match status" value="1"/>
</dbReference>
<dbReference type="GO" id="GO:0005942">
    <property type="term" value="C:phosphatidylinositol 3-kinase complex"/>
    <property type="evidence" value="ECO:0007669"/>
    <property type="project" value="TreeGrafter"/>
</dbReference>
<dbReference type="SMART" id="SM00144">
    <property type="entry name" value="PI3K_rbd"/>
    <property type="match status" value="1"/>
</dbReference>
<dbReference type="EC" id="2.7.1.153" evidence="2"/>
<evidence type="ECO:0000256" key="2">
    <source>
        <dbReference type="ARBA" id="ARBA00012010"/>
    </source>
</evidence>
<dbReference type="SUPFAM" id="SSF56112">
    <property type="entry name" value="Protein kinase-like (PK-like)"/>
    <property type="match status" value="1"/>
</dbReference>
<dbReference type="GO" id="GO:0048015">
    <property type="term" value="P:phosphatidylinositol-mediated signaling"/>
    <property type="evidence" value="ECO:0007669"/>
    <property type="project" value="TreeGrafter"/>
</dbReference>
<dbReference type="InterPro" id="IPR042236">
    <property type="entry name" value="PI3K_accessory_sf"/>
</dbReference>
<dbReference type="PANTHER" id="PTHR10048:SF33">
    <property type="entry name" value="PHOSPHATIDYLINOSITOL 4,5-BISPHOSPHATE 3-KINASE CATALYTIC SUBUNIT BETA ISOFORM"/>
    <property type="match status" value="1"/>
</dbReference>
<name>V8NKC4_OPHHA</name>
<dbReference type="GO" id="GO:0035005">
    <property type="term" value="F:1-phosphatidylinositol-4-phosphate 3-kinase activity"/>
    <property type="evidence" value="ECO:0007669"/>
    <property type="project" value="TreeGrafter"/>
</dbReference>
<dbReference type="SMART" id="SM00143">
    <property type="entry name" value="PI3K_p85B"/>
    <property type="match status" value="1"/>
</dbReference>
<keyword evidence="11" id="KW-0808">Transferase</keyword>
<protein>
    <recommendedName>
        <fullName evidence="2">phosphatidylinositol-4,5-bisphosphate 3-kinase</fullName>
        <ecNumber evidence="2">2.7.1.153</ecNumber>
    </recommendedName>
</protein>
<reference evidence="11 12" key="1">
    <citation type="journal article" date="2013" name="Proc. Natl. Acad. Sci. U.S.A.">
        <title>The king cobra genome reveals dynamic gene evolution and adaptation in the snake venom system.</title>
        <authorList>
            <person name="Vonk F.J."/>
            <person name="Casewell N.R."/>
            <person name="Henkel C.V."/>
            <person name="Heimberg A.M."/>
            <person name="Jansen H.J."/>
            <person name="McCleary R.J."/>
            <person name="Kerkkamp H.M."/>
            <person name="Vos R.A."/>
            <person name="Guerreiro I."/>
            <person name="Calvete J.J."/>
            <person name="Wuster W."/>
            <person name="Woods A.E."/>
            <person name="Logan J.M."/>
            <person name="Harrison R.A."/>
            <person name="Castoe T.A."/>
            <person name="de Koning A.P."/>
            <person name="Pollock D.D."/>
            <person name="Yandell M."/>
            <person name="Calderon D."/>
            <person name="Renjifo C."/>
            <person name="Currier R.B."/>
            <person name="Salgado D."/>
            <person name="Pla D."/>
            <person name="Sanz L."/>
            <person name="Hyder A.S."/>
            <person name="Ribeiro J.M."/>
            <person name="Arntzen J.W."/>
            <person name="van den Thillart G.E."/>
            <person name="Boetzer M."/>
            <person name="Pirovano W."/>
            <person name="Dirks R.P."/>
            <person name="Spaink H.P."/>
            <person name="Duboule D."/>
            <person name="McGlinn E."/>
            <person name="Kini R.M."/>
            <person name="Richardson M.K."/>
        </authorList>
    </citation>
    <scope>NUCLEOTIDE SEQUENCE</scope>
    <source>
        <tissue evidence="11">Blood</tissue>
    </source>
</reference>
<dbReference type="GO" id="GO:0043491">
    <property type="term" value="P:phosphatidylinositol 3-kinase/protein kinase B signal transduction"/>
    <property type="evidence" value="ECO:0007669"/>
    <property type="project" value="TreeGrafter"/>
</dbReference>